<feature type="domain" description="NADH:ubiquinone oxidoreductase 30kDa subunit" evidence="5">
    <location>
        <begin position="95"/>
        <end position="215"/>
    </location>
</feature>
<dbReference type="OMA" id="MIPAGIT"/>
<dbReference type="AlphaFoldDB" id="A0A5J4Z2V5"/>
<dbReference type="EMBL" id="VRMN01000001">
    <property type="protein sequence ID" value="KAA8498299.1"/>
    <property type="molecule type" value="Genomic_DNA"/>
</dbReference>
<evidence type="ECO:0000256" key="3">
    <source>
        <dbReference type="RuleBase" id="RU003456"/>
    </source>
</evidence>
<evidence type="ECO:0000259" key="5">
    <source>
        <dbReference type="Pfam" id="PF00329"/>
    </source>
</evidence>
<accession>A0A5J4Z2V5</accession>
<comment type="caution">
    <text evidence="6">The sequence shown here is derived from an EMBL/GenBank/DDBJ whole genome shotgun (WGS) entry which is preliminary data.</text>
</comment>
<keyword evidence="3" id="KW-1278">Translocase</keyword>
<evidence type="ECO:0000313" key="7">
    <source>
        <dbReference type="Proteomes" id="UP000324585"/>
    </source>
</evidence>
<proteinExistence type="inferred from homology"/>
<sequence>MVMVMGMGMAGRMRALLRQPAVLAEVKHGRCARVFASEAAPSAGAPAREEMMAQQLEQQKRFLSSLLEMCPAWITRARIHKAHDVAHRGGEMVLDVRQDCTTKMLNFLKLHTNAQFKSFVDATAVDYPSRAQRFTVVYNVLSTTYNARIRVQTDVDEVTPLQSAVSVYPGADWFEREVFDMYGVFFFNHPDLRRILTDYGFEGHPQRKDFPLSGFVEVRYDDASKRVVTEPVEIAQEYRQFDYSTPWEVFPEGGRTSEALTSSSSPPPPPRPPSK</sequence>
<dbReference type="Gene3D" id="3.30.460.80">
    <property type="entry name" value="NADH:ubiquinone oxidoreductase, 30kDa subunit"/>
    <property type="match status" value="1"/>
</dbReference>
<dbReference type="HAMAP" id="MF_01357">
    <property type="entry name" value="NDH1_NuoC"/>
    <property type="match status" value="1"/>
</dbReference>
<dbReference type="PANTHER" id="PTHR10884:SF14">
    <property type="entry name" value="NADH DEHYDROGENASE [UBIQUINONE] IRON-SULFUR PROTEIN 3, MITOCHONDRIAL"/>
    <property type="match status" value="1"/>
</dbReference>
<keyword evidence="2 3" id="KW-0813">Transport</keyword>
<dbReference type="InterPro" id="IPR020396">
    <property type="entry name" value="NADH_UbQ_OxRdtase_CS"/>
</dbReference>
<protein>
    <submittedName>
        <fullName evidence="6">NADH dehydrogenase ubiquinone iron-sulfur protein 3</fullName>
    </submittedName>
</protein>
<evidence type="ECO:0000256" key="1">
    <source>
        <dbReference type="ARBA" id="ARBA00007569"/>
    </source>
</evidence>
<keyword evidence="7" id="KW-1185">Reference proteome</keyword>
<dbReference type="GO" id="GO:0008137">
    <property type="term" value="F:NADH dehydrogenase (ubiquinone) activity"/>
    <property type="evidence" value="ECO:0007669"/>
    <property type="project" value="InterPro"/>
</dbReference>
<dbReference type="PROSITE" id="PS00542">
    <property type="entry name" value="COMPLEX1_30K"/>
    <property type="match status" value="1"/>
</dbReference>
<gene>
    <name evidence="6" type="ORF">FVE85_5884</name>
</gene>
<dbReference type="InterPro" id="IPR001268">
    <property type="entry name" value="NADH_UbQ_OxRdtase_30kDa_su"/>
</dbReference>
<dbReference type="Proteomes" id="UP000324585">
    <property type="component" value="Unassembled WGS sequence"/>
</dbReference>
<keyword evidence="3" id="KW-0520">NAD</keyword>
<dbReference type="NCBIfam" id="NF004733">
    <property type="entry name" value="PRK06074.1-5"/>
    <property type="match status" value="1"/>
</dbReference>
<feature type="compositionally biased region" description="Pro residues" evidence="4">
    <location>
        <begin position="265"/>
        <end position="275"/>
    </location>
</feature>
<evidence type="ECO:0000256" key="2">
    <source>
        <dbReference type="ARBA" id="ARBA00022448"/>
    </source>
</evidence>
<dbReference type="NCBIfam" id="TIGR01961">
    <property type="entry name" value="NuoC_fam"/>
    <property type="match status" value="1"/>
</dbReference>
<reference evidence="7" key="1">
    <citation type="journal article" date="2019" name="Nat. Commun.">
        <title>Expansion of phycobilisome linker gene families in mesophilic red algae.</title>
        <authorList>
            <person name="Lee J."/>
            <person name="Kim D."/>
            <person name="Bhattacharya D."/>
            <person name="Yoon H.S."/>
        </authorList>
    </citation>
    <scope>NUCLEOTIDE SEQUENCE [LARGE SCALE GENOMIC DNA]</scope>
    <source>
        <strain evidence="7">CCMP 1328</strain>
    </source>
</reference>
<dbReference type="InterPro" id="IPR010218">
    <property type="entry name" value="NADH_DH_suC"/>
</dbReference>
<dbReference type="OrthoDB" id="37721at2759"/>
<name>A0A5J4Z2V5_PORPP</name>
<dbReference type="PANTHER" id="PTHR10884">
    <property type="entry name" value="NADH DEHYDROGENASE UBIQUINONE IRON-SULFUR PROTEIN 3"/>
    <property type="match status" value="1"/>
</dbReference>
<dbReference type="SUPFAM" id="SSF143243">
    <property type="entry name" value="Nqo5-like"/>
    <property type="match status" value="1"/>
</dbReference>
<dbReference type="Pfam" id="PF00329">
    <property type="entry name" value="Complex1_30kDa"/>
    <property type="match status" value="1"/>
</dbReference>
<evidence type="ECO:0000256" key="4">
    <source>
        <dbReference type="SAM" id="MobiDB-lite"/>
    </source>
</evidence>
<feature type="region of interest" description="Disordered" evidence="4">
    <location>
        <begin position="252"/>
        <end position="275"/>
    </location>
</feature>
<dbReference type="InterPro" id="IPR037232">
    <property type="entry name" value="NADH_quin_OxRdtase_su_C/D-like"/>
</dbReference>
<organism evidence="6 7">
    <name type="scientific">Porphyridium purpureum</name>
    <name type="common">Red alga</name>
    <name type="synonym">Porphyridium cruentum</name>
    <dbReference type="NCBI Taxonomy" id="35688"/>
    <lineage>
        <taxon>Eukaryota</taxon>
        <taxon>Rhodophyta</taxon>
        <taxon>Bangiophyceae</taxon>
        <taxon>Porphyridiales</taxon>
        <taxon>Porphyridiaceae</taxon>
        <taxon>Porphyridium</taxon>
    </lineage>
</organism>
<dbReference type="GO" id="GO:0016651">
    <property type="term" value="F:oxidoreductase activity, acting on NAD(P)H"/>
    <property type="evidence" value="ECO:0007669"/>
    <property type="project" value="InterPro"/>
</dbReference>
<evidence type="ECO:0000313" key="6">
    <source>
        <dbReference type="EMBL" id="KAA8498299.1"/>
    </source>
</evidence>
<comment type="similarity">
    <text evidence="1 3">Belongs to the complex I 30 kDa subunit family.</text>
</comment>
<keyword evidence="6" id="KW-0830">Ubiquinone</keyword>